<feature type="transmembrane region" description="Helical" evidence="6">
    <location>
        <begin position="97"/>
        <end position="120"/>
    </location>
</feature>
<evidence type="ECO:0000256" key="6">
    <source>
        <dbReference type="SAM" id="Phobius"/>
    </source>
</evidence>
<feature type="transmembrane region" description="Helical" evidence="6">
    <location>
        <begin position="263"/>
        <end position="285"/>
    </location>
</feature>
<dbReference type="InterPro" id="IPR017039">
    <property type="entry name" value="Virul_fac_BrkB"/>
</dbReference>
<keyword evidence="3 6" id="KW-0812">Transmembrane</keyword>
<feature type="transmembrane region" description="Helical" evidence="6">
    <location>
        <begin position="232"/>
        <end position="251"/>
    </location>
</feature>
<proteinExistence type="predicted"/>
<feature type="transmembrane region" description="Helical" evidence="6">
    <location>
        <begin position="29"/>
        <end position="49"/>
    </location>
</feature>
<comment type="subcellular location">
    <subcellularLocation>
        <location evidence="1">Cell membrane</location>
        <topology evidence="1">Multi-pass membrane protein</topology>
    </subcellularLocation>
</comment>
<dbReference type="Pfam" id="PF03631">
    <property type="entry name" value="Virul_fac_BrkB"/>
    <property type="match status" value="1"/>
</dbReference>
<evidence type="ECO:0000313" key="7">
    <source>
        <dbReference type="EMBL" id="MDZ5762380.1"/>
    </source>
</evidence>
<dbReference type="PANTHER" id="PTHR30213">
    <property type="entry name" value="INNER MEMBRANE PROTEIN YHJD"/>
    <property type="match status" value="1"/>
</dbReference>
<reference evidence="7 8" key="1">
    <citation type="submission" date="2023-02" db="EMBL/GenBank/DDBJ databases">
        <title>Host association and intracellularity evolved multiple times independently in the Rickettsiales.</title>
        <authorList>
            <person name="Castelli M."/>
            <person name="Nardi T."/>
            <person name="Gammuto L."/>
            <person name="Bellinzona G."/>
            <person name="Sabaneyeva E."/>
            <person name="Potekhin A."/>
            <person name="Serra V."/>
            <person name="Petroni G."/>
            <person name="Sassera D."/>
        </authorList>
    </citation>
    <scope>NUCLEOTIDE SEQUENCE [LARGE SCALE GENOMIC DNA]</scope>
    <source>
        <strain evidence="7 8">BOD18</strain>
    </source>
</reference>
<accession>A0ABU5L8Z9</accession>
<protein>
    <submittedName>
        <fullName evidence="7">YihY/virulence factor BrkB family protein</fullName>
    </submittedName>
</protein>
<dbReference type="Proteomes" id="UP001293791">
    <property type="component" value="Unassembled WGS sequence"/>
</dbReference>
<dbReference type="EMBL" id="JARGYT010000043">
    <property type="protein sequence ID" value="MDZ5762380.1"/>
    <property type="molecule type" value="Genomic_DNA"/>
</dbReference>
<dbReference type="PIRSF" id="PIRSF035875">
    <property type="entry name" value="RNase_BN"/>
    <property type="match status" value="1"/>
</dbReference>
<feature type="transmembrane region" description="Helical" evidence="6">
    <location>
        <begin position="141"/>
        <end position="164"/>
    </location>
</feature>
<sequence>MLKIKKLVRAFYDAALDLNRHYGFEQAGYISFLVILTIFPFFAVLIIIVSHTAIKLDIHEVIISLIRGFLLEKDVHQFIDALMPAILEIISSPPSKFLTFALFSMVWTASSIFFAIRTVLNVAYRAQDKRHYLVVRLLSMLEFSVFTIMVAVILIAVTLFPYLLYLVKFYFTTQQGDGQQFASLSQYEYSLFGDNFALAKQFFYWFVICALTSSLFYWIPCRRQRFRDVIPGTIVVFIGWELFSYIFGYYIKYFPQINMVYGSIAGVVISLMYFYFCSIIFIYGAELNYRIEKIR</sequence>
<dbReference type="PANTHER" id="PTHR30213:SF0">
    <property type="entry name" value="UPF0761 MEMBRANE PROTEIN YIHY"/>
    <property type="match status" value="1"/>
</dbReference>
<evidence type="ECO:0000256" key="5">
    <source>
        <dbReference type="ARBA" id="ARBA00023136"/>
    </source>
</evidence>
<keyword evidence="8" id="KW-1185">Reference proteome</keyword>
<evidence type="ECO:0000313" key="8">
    <source>
        <dbReference type="Proteomes" id="UP001293791"/>
    </source>
</evidence>
<comment type="caution">
    <text evidence="7">The sequence shown here is derived from an EMBL/GenBank/DDBJ whole genome shotgun (WGS) entry which is preliminary data.</text>
</comment>
<keyword evidence="2" id="KW-1003">Cell membrane</keyword>
<feature type="transmembrane region" description="Helical" evidence="6">
    <location>
        <begin position="202"/>
        <end position="220"/>
    </location>
</feature>
<name>A0ABU5L8Z9_9RICK</name>
<gene>
    <name evidence="7" type="ORF">Cyrtocomes_00759</name>
</gene>
<evidence type="ECO:0000256" key="1">
    <source>
        <dbReference type="ARBA" id="ARBA00004651"/>
    </source>
</evidence>
<evidence type="ECO:0000256" key="3">
    <source>
        <dbReference type="ARBA" id="ARBA00022692"/>
    </source>
</evidence>
<keyword evidence="5 6" id="KW-0472">Membrane</keyword>
<keyword evidence="4 6" id="KW-1133">Transmembrane helix</keyword>
<evidence type="ECO:0000256" key="4">
    <source>
        <dbReference type="ARBA" id="ARBA00022989"/>
    </source>
</evidence>
<organism evidence="7 8">
    <name type="scientific">Candidatus Cyrtobacter comes</name>
    <dbReference type="NCBI Taxonomy" id="675776"/>
    <lineage>
        <taxon>Bacteria</taxon>
        <taxon>Pseudomonadati</taxon>
        <taxon>Pseudomonadota</taxon>
        <taxon>Alphaproteobacteria</taxon>
        <taxon>Rickettsiales</taxon>
        <taxon>Candidatus Midichloriaceae</taxon>
        <taxon>Candidatus Cyrtobacter</taxon>
    </lineage>
</organism>
<evidence type="ECO:0000256" key="2">
    <source>
        <dbReference type="ARBA" id="ARBA00022475"/>
    </source>
</evidence>